<dbReference type="PANTHER" id="PTHR10639">
    <property type="entry name" value="CLATHRIN LIGHT CHAIN"/>
    <property type="match status" value="1"/>
</dbReference>
<evidence type="ECO:0000256" key="7">
    <source>
        <dbReference type="SAM" id="MobiDB-lite"/>
    </source>
</evidence>
<dbReference type="EMBL" id="LR812952">
    <property type="protein sequence ID" value="CAC9482239.1"/>
    <property type="molecule type" value="Genomic_DNA"/>
</dbReference>
<evidence type="ECO:0000256" key="1">
    <source>
        <dbReference type="ARBA" id="ARBA00004180"/>
    </source>
</evidence>
<evidence type="ECO:0000256" key="2">
    <source>
        <dbReference type="ARBA" id="ARBA00004277"/>
    </source>
</evidence>
<keyword evidence="8" id="KW-1133">Transmembrane helix</keyword>
<dbReference type="VEuPathDB" id="TriTrypDB:LINF_190005900"/>
<comment type="subcellular location">
    <subcellularLocation>
        <location evidence="1">Cytoplasmic vesicle membrane</location>
        <topology evidence="1">Peripheral membrane protein</topology>
        <orientation evidence="1">Cytoplasmic side</orientation>
    </subcellularLocation>
    <subcellularLocation>
        <location evidence="2">Membrane</location>
        <location evidence="2">Coated pit</location>
        <topology evidence="2">Peripheral membrane protein</topology>
        <orientation evidence="2">Cytoplasmic side</orientation>
    </subcellularLocation>
</comment>
<dbReference type="AlphaFoldDB" id="A0A6L0XA86"/>
<feature type="compositionally biased region" description="Low complexity" evidence="7">
    <location>
        <begin position="118"/>
        <end position="130"/>
    </location>
</feature>
<keyword evidence="5" id="KW-0168">Coated pit</keyword>
<comment type="similarity">
    <text evidence="3">Belongs to the clathrin light chain family.</text>
</comment>
<proteinExistence type="inferred from homology"/>
<sequence length="395" mass="41811">MGLPVLHYICTCMHAGIPPRSVHADTCSFVHLSFSLFCLLPLFVSPFFASFCHFRRLHLSVHADVPALTHKADALLTTAAHFFCVCCCCGSFQRHYHHTTTSSVMDSGYPRPSGITVGSPGLPPGSLGSPFPEQMNSPHSSDAMQGSNASHVPLTMHADGGQHSKPHSPPLTSGAEVLSAPHHSHLAGVNAPWDEDDDWTTPGAPAQHSASAAAPAKLPLPPGNHAAPPVSIAEQTNPGSPAEPHPTPVAMSPPPSDGFIASSSPGGSPNRPPTPPEKPSAANVAKMDALKKQIASRTAAMDAATKEKETKIMTAAQEYLKALMAKREEEVMNAKASHKEEQQVGAEKINEYKRSGAVWSAVGLLVDLQKPNQYSKSTEQMRTVLSTLNAAPAKK</sequence>
<evidence type="ECO:0000256" key="6">
    <source>
        <dbReference type="ARBA" id="ARBA00023329"/>
    </source>
</evidence>
<dbReference type="InterPro" id="IPR000996">
    <property type="entry name" value="Clathrin_L-chain"/>
</dbReference>
<evidence type="ECO:0000256" key="3">
    <source>
        <dbReference type="ARBA" id="ARBA00005263"/>
    </source>
</evidence>
<keyword evidence="6" id="KW-0968">Cytoplasmic vesicle</keyword>
<feature type="transmembrane region" description="Helical" evidence="8">
    <location>
        <begin position="34"/>
        <end position="54"/>
    </location>
</feature>
<protein>
    <submittedName>
        <fullName evidence="9">Clathrin_light_chain_-_putative</fullName>
    </submittedName>
</protein>
<gene>
    <name evidence="9" type="ORF">LINF_190005900</name>
</gene>
<feature type="compositionally biased region" description="Polar residues" evidence="7">
    <location>
        <begin position="134"/>
        <end position="150"/>
    </location>
</feature>
<dbReference type="OMA" id="PLTMHAD"/>
<evidence type="ECO:0000256" key="5">
    <source>
        <dbReference type="ARBA" id="ARBA00023176"/>
    </source>
</evidence>
<feature type="compositionally biased region" description="Low complexity" evidence="7">
    <location>
        <begin position="202"/>
        <end position="217"/>
    </location>
</feature>
<accession>A0A6L0XA86</accession>
<name>A0A6L0XA86_LEIIN</name>
<dbReference type="GO" id="GO:0072583">
    <property type="term" value="P:clathrin-dependent endocytosis"/>
    <property type="evidence" value="ECO:0007669"/>
    <property type="project" value="TreeGrafter"/>
</dbReference>
<dbReference type="GO" id="GO:0032050">
    <property type="term" value="F:clathrin heavy chain binding"/>
    <property type="evidence" value="ECO:0007669"/>
    <property type="project" value="TreeGrafter"/>
</dbReference>
<dbReference type="GO" id="GO:0030130">
    <property type="term" value="C:clathrin coat of trans-Golgi network vesicle"/>
    <property type="evidence" value="ECO:0007669"/>
    <property type="project" value="InterPro"/>
</dbReference>
<dbReference type="Proteomes" id="UP000255414">
    <property type="component" value="Chromosome 19"/>
</dbReference>
<dbReference type="GO" id="GO:0005198">
    <property type="term" value="F:structural molecule activity"/>
    <property type="evidence" value="ECO:0007669"/>
    <property type="project" value="InterPro"/>
</dbReference>
<reference evidence="9" key="1">
    <citation type="submission" date="2020-06" db="EMBL/GenBank/DDBJ databases">
        <authorList>
            <person name="Gonzalez-de la Fuente S."/>
            <person name="Peiro-Pastor R."/>
            <person name="Rastrojo A."/>
            <person name="Moreno J."/>
            <person name="Carrasco-Ramiro F."/>
            <person name="Requena JM."/>
            <person name="Aguado B."/>
        </authorList>
    </citation>
    <scope>NUCLEOTIDE SEQUENCE</scope>
</reference>
<organism evidence="9 10">
    <name type="scientific">Leishmania infantum</name>
    <dbReference type="NCBI Taxonomy" id="5671"/>
    <lineage>
        <taxon>Eukaryota</taxon>
        <taxon>Discoba</taxon>
        <taxon>Euglenozoa</taxon>
        <taxon>Kinetoplastea</taxon>
        <taxon>Metakinetoplastina</taxon>
        <taxon>Trypanosomatida</taxon>
        <taxon>Trypanosomatidae</taxon>
        <taxon>Leishmaniinae</taxon>
        <taxon>Leishmania</taxon>
    </lineage>
</organism>
<dbReference type="GO" id="GO:0006886">
    <property type="term" value="P:intracellular protein transport"/>
    <property type="evidence" value="ECO:0007669"/>
    <property type="project" value="InterPro"/>
</dbReference>
<feature type="compositionally biased region" description="Pro residues" evidence="7">
    <location>
        <begin position="241"/>
        <end position="256"/>
    </location>
</feature>
<dbReference type="PANTHER" id="PTHR10639:SF7">
    <property type="entry name" value="CLATHRIN LIGHT CHAIN"/>
    <property type="match status" value="1"/>
</dbReference>
<evidence type="ECO:0000256" key="8">
    <source>
        <dbReference type="SAM" id="Phobius"/>
    </source>
</evidence>
<evidence type="ECO:0000313" key="10">
    <source>
        <dbReference type="Proteomes" id="UP000255414"/>
    </source>
</evidence>
<evidence type="ECO:0000313" key="9">
    <source>
        <dbReference type="EMBL" id="CAC9482239.1"/>
    </source>
</evidence>
<dbReference type="GO" id="GO:0030132">
    <property type="term" value="C:clathrin coat of coated pit"/>
    <property type="evidence" value="ECO:0007669"/>
    <property type="project" value="InterPro"/>
</dbReference>
<keyword evidence="8" id="KW-0812">Transmembrane</keyword>
<dbReference type="CDD" id="cd22265">
    <property type="entry name" value="UDM1_RNF168"/>
    <property type="match status" value="1"/>
</dbReference>
<feature type="region of interest" description="Disordered" evidence="7">
    <location>
        <begin position="102"/>
        <end position="286"/>
    </location>
</feature>
<keyword evidence="4 8" id="KW-0472">Membrane</keyword>
<evidence type="ECO:0000256" key="4">
    <source>
        <dbReference type="ARBA" id="ARBA00023136"/>
    </source>
</evidence>